<organism evidence="1 2">
    <name type="scientific">Microscilla marina ATCC 23134</name>
    <dbReference type="NCBI Taxonomy" id="313606"/>
    <lineage>
        <taxon>Bacteria</taxon>
        <taxon>Pseudomonadati</taxon>
        <taxon>Bacteroidota</taxon>
        <taxon>Cytophagia</taxon>
        <taxon>Cytophagales</taxon>
        <taxon>Microscillaceae</taxon>
        <taxon>Microscilla</taxon>
    </lineage>
</organism>
<dbReference type="AlphaFoldDB" id="A1ZTL8"/>
<dbReference type="Proteomes" id="UP000004095">
    <property type="component" value="Unassembled WGS sequence"/>
</dbReference>
<protein>
    <submittedName>
        <fullName evidence="1">Uncharacterized protein</fullName>
    </submittedName>
</protein>
<accession>A1ZTL8</accession>
<gene>
    <name evidence="1" type="ORF">M23134_01601</name>
</gene>
<evidence type="ECO:0000313" key="1">
    <source>
        <dbReference type="EMBL" id="EAY26278.1"/>
    </source>
</evidence>
<evidence type="ECO:0000313" key="2">
    <source>
        <dbReference type="Proteomes" id="UP000004095"/>
    </source>
</evidence>
<sequence>MKNLKKFKNDEVVKSDLKKVKGGFRLINGKECEDSGGYWNGNSCTPWYN</sequence>
<keyword evidence="2" id="KW-1185">Reference proteome</keyword>
<dbReference type="RefSeq" id="WP_002701285.1">
    <property type="nucleotide sequence ID" value="NZ_AAWS01000036.1"/>
</dbReference>
<name>A1ZTL8_MICM2</name>
<reference evidence="1 2" key="1">
    <citation type="submission" date="2007-01" db="EMBL/GenBank/DDBJ databases">
        <authorList>
            <person name="Haygood M."/>
            <person name="Podell S."/>
            <person name="Anderson C."/>
            <person name="Hopkinson B."/>
            <person name="Roe K."/>
            <person name="Barbeau K."/>
            <person name="Gaasterland T."/>
            <person name="Ferriera S."/>
            <person name="Johnson J."/>
            <person name="Kravitz S."/>
            <person name="Beeson K."/>
            <person name="Sutton G."/>
            <person name="Rogers Y.-H."/>
            <person name="Friedman R."/>
            <person name="Frazier M."/>
            <person name="Venter J.C."/>
        </authorList>
    </citation>
    <scope>NUCLEOTIDE SEQUENCE [LARGE SCALE GENOMIC DNA]</scope>
    <source>
        <strain evidence="1 2">ATCC 23134</strain>
    </source>
</reference>
<proteinExistence type="predicted"/>
<comment type="caution">
    <text evidence="1">The sequence shown here is derived from an EMBL/GenBank/DDBJ whole genome shotgun (WGS) entry which is preliminary data.</text>
</comment>
<dbReference type="EMBL" id="AAWS01000036">
    <property type="protein sequence ID" value="EAY26278.1"/>
    <property type="molecule type" value="Genomic_DNA"/>
</dbReference>